<keyword evidence="2" id="KW-1185">Reference proteome</keyword>
<dbReference type="Gene3D" id="3.80.10.10">
    <property type="entry name" value="Ribonuclease Inhibitor"/>
    <property type="match status" value="1"/>
</dbReference>
<accession>A0AAD5URM6</accession>
<reference evidence="1" key="1">
    <citation type="submission" date="2022-07" db="EMBL/GenBank/DDBJ databases">
        <title>Genome Sequence of Physisporinus lineatus.</title>
        <authorList>
            <person name="Buettner E."/>
        </authorList>
    </citation>
    <scope>NUCLEOTIDE SEQUENCE</scope>
    <source>
        <strain evidence="1">VT162</strain>
    </source>
</reference>
<proteinExistence type="predicted"/>
<comment type="caution">
    <text evidence="1">The sequence shown here is derived from an EMBL/GenBank/DDBJ whole genome shotgun (WGS) entry which is preliminary data.</text>
</comment>
<dbReference type="EMBL" id="JANAWD010000785">
    <property type="protein sequence ID" value="KAJ3475872.1"/>
    <property type="molecule type" value="Genomic_DNA"/>
</dbReference>
<dbReference type="InterPro" id="IPR032675">
    <property type="entry name" value="LRR_dom_sf"/>
</dbReference>
<evidence type="ECO:0008006" key="3">
    <source>
        <dbReference type="Google" id="ProtNLM"/>
    </source>
</evidence>
<protein>
    <recommendedName>
        <fullName evidence="3">F-box domain-containing protein</fullName>
    </recommendedName>
</protein>
<evidence type="ECO:0000313" key="2">
    <source>
        <dbReference type="Proteomes" id="UP001212997"/>
    </source>
</evidence>
<gene>
    <name evidence="1" type="ORF">NLI96_g11544</name>
</gene>
<organism evidence="1 2">
    <name type="scientific">Meripilus lineatus</name>
    <dbReference type="NCBI Taxonomy" id="2056292"/>
    <lineage>
        <taxon>Eukaryota</taxon>
        <taxon>Fungi</taxon>
        <taxon>Dikarya</taxon>
        <taxon>Basidiomycota</taxon>
        <taxon>Agaricomycotina</taxon>
        <taxon>Agaricomycetes</taxon>
        <taxon>Polyporales</taxon>
        <taxon>Meripilaceae</taxon>
        <taxon>Meripilus</taxon>
    </lineage>
</organism>
<dbReference type="Proteomes" id="UP001212997">
    <property type="component" value="Unassembled WGS sequence"/>
</dbReference>
<dbReference type="SUPFAM" id="SSF52058">
    <property type="entry name" value="L domain-like"/>
    <property type="match status" value="1"/>
</dbReference>
<name>A0AAD5URM6_9APHY</name>
<dbReference type="AlphaFoldDB" id="A0AAD5URM6"/>
<evidence type="ECO:0000313" key="1">
    <source>
        <dbReference type="EMBL" id="KAJ3475872.1"/>
    </source>
</evidence>
<sequence>MPVLLNPPSSAASRLPQEILVVIFRELSLTMYEWAFSYASEYPTFSHNKNIVTEPDPSQSALAYAILTCRTWRSIATDVLYARPFLISFQRIRLFRRTLVRSPALTSLIRQVYVLDQGPLRPPSQHLPLNWKTVQRAKRSARAELLATLAECRSVECLYLTNRDRESDSILPLDPIFVQQSAIGTRLRSLSLYGTALPFLPNEHDFLPDAISLPVLETLCFREVHFKPDYNLPALPKLHTLQIAQSTRLKHVSPLQIDIQRFPSLRSLGLYENYFHCTVLPECLRQLRRLHVFGYTEWSSFLTWNPQSNMTSMRHLVFGLHHTNLDALSAIELPKTLRAVTFLLPSQAMPPESPIANTKIKSEVLEDIGSPLKAMTEGCELKSIEVIRREFSSGETFDCDVALEKARVICEKRGIPFRVEGETDKWISEQLAYGHNCVARNWGTLRPRKSMALASSLI</sequence>